<evidence type="ECO:0000256" key="1">
    <source>
        <dbReference type="ARBA" id="ARBA00000217"/>
    </source>
</evidence>
<comment type="caution">
    <text evidence="9">The sequence shown here is derived from an EMBL/GenBank/DDBJ whole genome shotgun (WGS) entry which is preliminary data.</text>
</comment>
<dbReference type="EMBL" id="JAACJJ010000056">
    <property type="protein sequence ID" value="KAF5312111.1"/>
    <property type="molecule type" value="Genomic_DNA"/>
</dbReference>
<dbReference type="GO" id="GO:0015038">
    <property type="term" value="F:glutathione disulfide oxidoreductase activity"/>
    <property type="evidence" value="ECO:0007669"/>
    <property type="project" value="TreeGrafter"/>
</dbReference>
<accession>A0A8H5AWB1</accession>
<dbReference type="GO" id="GO:0005737">
    <property type="term" value="C:cytoplasm"/>
    <property type="evidence" value="ECO:0007669"/>
    <property type="project" value="TreeGrafter"/>
</dbReference>
<evidence type="ECO:0000256" key="2">
    <source>
        <dbReference type="ARBA" id="ARBA00012310"/>
    </source>
</evidence>
<dbReference type="GO" id="GO:0004602">
    <property type="term" value="F:glutathione peroxidase activity"/>
    <property type="evidence" value="ECO:0007669"/>
    <property type="project" value="UniProtKB-EC"/>
</dbReference>
<dbReference type="InterPro" id="IPR002109">
    <property type="entry name" value="Glutaredoxin"/>
</dbReference>
<dbReference type="GO" id="GO:0004364">
    <property type="term" value="F:glutathione transferase activity"/>
    <property type="evidence" value="ECO:0007669"/>
    <property type="project" value="UniProtKB-EC"/>
</dbReference>
<protein>
    <recommendedName>
        <fullName evidence="2">glutathione peroxidase</fullName>
        <ecNumber evidence="2">1.11.1.9</ecNumber>
    </recommendedName>
</protein>
<keyword evidence="4" id="KW-0249">Electron transport</keyword>
<sequence length="140" mass="15572">MIPRFRSVFSSRLPSTLSFALFSSTTASSSTPSAYQLRKMSAKDFVESTIADNKVVIFSKSWCPYCKKTKALFAEKFKDVTPLILELDERDDGSDIQNYLLSKTEQSSVPNVFVSQQHVGGNDDTQAAFKSGKLQELIAQ</sequence>
<keyword evidence="5" id="KW-1015">Disulfide bond</keyword>
<evidence type="ECO:0000313" key="9">
    <source>
        <dbReference type="EMBL" id="KAF5312111.1"/>
    </source>
</evidence>
<dbReference type="EC" id="1.11.1.9" evidence="2"/>
<dbReference type="InterPro" id="IPR036249">
    <property type="entry name" value="Thioredoxin-like_sf"/>
</dbReference>
<organism evidence="9 10">
    <name type="scientific">Psilocybe cf. subviscida</name>
    <dbReference type="NCBI Taxonomy" id="2480587"/>
    <lineage>
        <taxon>Eukaryota</taxon>
        <taxon>Fungi</taxon>
        <taxon>Dikarya</taxon>
        <taxon>Basidiomycota</taxon>
        <taxon>Agaricomycotina</taxon>
        <taxon>Agaricomycetes</taxon>
        <taxon>Agaricomycetidae</taxon>
        <taxon>Agaricales</taxon>
        <taxon>Agaricineae</taxon>
        <taxon>Strophariaceae</taxon>
        <taxon>Psilocybe</taxon>
    </lineage>
</organism>
<feature type="domain" description="Glutaredoxin" evidence="8">
    <location>
        <begin position="55"/>
        <end position="119"/>
    </location>
</feature>
<comment type="catalytic activity">
    <reaction evidence="7">
        <text>1-chloro-2,4-dinitrobenzene + glutathione = 2,4-dinitrophenyl-S-glutathione + chloride + H(+)</text>
        <dbReference type="Rhea" id="RHEA:51220"/>
        <dbReference type="ChEBI" id="CHEBI:15378"/>
        <dbReference type="ChEBI" id="CHEBI:17996"/>
        <dbReference type="ChEBI" id="CHEBI:34718"/>
        <dbReference type="ChEBI" id="CHEBI:57925"/>
        <dbReference type="ChEBI" id="CHEBI:133977"/>
        <dbReference type="EC" id="2.5.1.18"/>
    </reaction>
</comment>
<gene>
    <name evidence="9" type="ORF">D9619_002434</name>
</gene>
<dbReference type="Gene3D" id="3.40.30.10">
    <property type="entry name" value="Glutaredoxin"/>
    <property type="match status" value="1"/>
</dbReference>
<dbReference type="PROSITE" id="PS00194">
    <property type="entry name" value="THIOREDOXIN_1"/>
    <property type="match status" value="1"/>
</dbReference>
<dbReference type="Proteomes" id="UP000567179">
    <property type="component" value="Unassembled WGS sequence"/>
</dbReference>
<name>A0A8H5AWB1_9AGAR</name>
<comment type="catalytic activity">
    <reaction evidence="1">
        <text>2 glutathione + H2O2 = glutathione disulfide + 2 H2O</text>
        <dbReference type="Rhea" id="RHEA:16833"/>
        <dbReference type="ChEBI" id="CHEBI:15377"/>
        <dbReference type="ChEBI" id="CHEBI:16240"/>
        <dbReference type="ChEBI" id="CHEBI:57925"/>
        <dbReference type="ChEBI" id="CHEBI:58297"/>
        <dbReference type="EC" id="1.11.1.9"/>
    </reaction>
</comment>
<dbReference type="PANTHER" id="PTHR45694:SF18">
    <property type="entry name" value="GLUTAREDOXIN-1-RELATED"/>
    <property type="match status" value="1"/>
</dbReference>
<keyword evidence="6" id="KW-0676">Redox-active center</keyword>
<evidence type="ECO:0000256" key="5">
    <source>
        <dbReference type="ARBA" id="ARBA00023157"/>
    </source>
</evidence>
<evidence type="ECO:0000256" key="7">
    <source>
        <dbReference type="ARBA" id="ARBA00035808"/>
    </source>
</evidence>
<dbReference type="Pfam" id="PF00462">
    <property type="entry name" value="Glutaredoxin"/>
    <property type="match status" value="1"/>
</dbReference>
<dbReference type="InterPro" id="IPR011767">
    <property type="entry name" value="GLR_AS"/>
</dbReference>
<dbReference type="FunFam" id="3.40.30.10:FF:000026">
    <property type="entry name" value="Glutaredoxin 2"/>
    <property type="match status" value="1"/>
</dbReference>
<dbReference type="InterPro" id="IPR017937">
    <property type="entry name" value="Thioredoxin_CS"/>
</dbReference>
<keyword evidence="10" id="KW-1185">Reference proteome</keyword>
<dbReference type="AlphaFoldDB" id="A0A8H5AWB1"/>
<dbReference type="PROSITE" id="PS51354">
    <property type="entry name" value="GLUTAREDOXIN_2"/>
    <property type="match status" value="1"/>
</dbReference>
<evidence type="ECO:0000256" key="6">
    <source>
        <dbReference type="ARBA" id="ARBA00023284"/>
    </source>
</evidence>
<proteinExistence type="predicted"/>
<dbReference type="PROSITE" id="PS00195">
    <property type="entry name" value="GLUTAREDOXIN_1"/>
    <property type="match status" value="1"/>
</dbReference>
<dbReference type="PANTHER" id="PTHR45694">
    <property type="entry name" value="GLUTAREDOXIN 2"/>
    <property type="match status" value="1"/>
</dbReference>
<dbReference type="InterPro" id="IPR014025">
    <property type="entry name" value="Glutaredoxin_subgr"/>
</dbReference>
<evidence type="ECO:0000256" key="4">
    <source>
        <dbReference type="ARBA" id="ARBA00022982"/>
    </source>
</evidence>
<evidence type="ECO:0000256" key="3">
    <source>
        <dbReference type="ARBA" id="ARBA00022448"/>
    </source>
</evidence>
<evidence type="ECO:0000259" key="8">
    <source>
        <dbReference type="Pfam" id="PF00462"/>
    </source>
</evidence>
<reference evidence="9 10" key="1">
    <citation type="journal article" date="2020" name="ISME J.">
        <title>Uncovering the hidden diversity of litter-decomposition mechanisms in mushroom-forming fungi.</title>
        <authorList>
            <person name="Floudas D."/>
            <person name="Bentzer J."/>
            <person name="Ahren D."/>
            <person name="Johansson T."/>
            <person name="Persson P."/>
            <person name="Tunlid A."/>
        </authorList>
    </citation>
    <scope>NUCLEOTIDE SEQUENCE [LARGE SCALE GENOMIC DNA]</scope>
    <source>
        <strain evidence="9 10">CBS 101986</strain>
    </source>
</reference>
<dbReference type="NCBIfam" id="TIGR02180">
    <property type="entry name" value="GRX_euk"/>
    <property type="match status" value="1"/>
</dbReference>
<dbReference type="CDD" id="cd03419">
    <property type="entry name" value="GRX_GRXh_1_2_like"/>
    <property type="match status" value="1"/>
</dbReference>
<dbReference type="SUPFAM" id="SSF52833">
    <property type="entry name" value="Thioredoxin-like"/>
    <property type="match status" value="1"/>
</dbReference>
<keyword evidence="3" id="KW-0813">Transport</keyword>
<evidence type="ECO:0000313" key="10">
    <source>
        <dbReference type="Proteomes" id="UP000567179"/>
    </source>
</evidence>
<dbReference type="PRINTS" id="PR00160">
    <property type="entry name" value="GLUTAREDOXIN"/>
</dbReference>
<dbReference type="OrthoDB" id="418495at2759"/>
<dbReference type="InterPro" id="IPR011899">
    <property type="entry name" value="Glutaredoxin_euk/vir"/>
</dbReference>
<dbReference type="GO" id="GO:0034599">
    <property type="term" value="P:cellular response to oxidative stress"/>
    <property type="evidence" value="ECO:0007669"/>
    <property type="project" value="TreeGrafter"/>
</dbReference>